<evidence type="ECO:0000313" key="9">
    <source>
        <dbReference type="Proteomes" id="UP000776252"/>
    </source>
</evidence>
<feature type="domain" description="HD Cas3-type" evidence="7">
    <location>
        <begin position="31"/>
        <end position="249"/>
    </location>
</feature>
<keyword evidence="1" id="KW-0547">Nucleotide-binding</keyword>
<dbReference type="InterPro" id="IPR011545">
    <property type="entry name" value="DEAD/DEAH_box_helicase_dom"/>
</dbReference>
<evidence type="ECO:0000256" key="1">
    <source>
        <dbReference type="ARBA" id="ARBA00022741"/>
    </source>
</evidence>
<dbReference type="RefSeq" id="WP_216151033.1">
    <property type="nucleotide sequence ID" value="NZ_JAHLDV010000054.1"/>
</dbReference>
<keyword evidence="4" id="KW-0067">ATP-binding</keyword>
<name>A0ABS6BXB6_9CLOT</name>
<dbReference type="InterPro" id="IPR001650">
    <property type="entry name" value="Helicase_C-like"/>
</dbReference>
<organism evidence="8 9">
    <name type="scientific">Clostridium frigoris</name>
    <dbReference type="NCBI Taxonomy" id="205327"/>
    <lineage>
        <taxon>Bacteria</taxon>
        <taxon>Bacillati</taxon>
        <taxon>Bacillota</taxon>
        <taxon>Clostridia</taxon>
        <taxon>Eubacteriales</taxon>
        <taxon>Clostridiaceae</taxon>
        <taxon>Clostridium</taxon>
    </lineage>
</organism>
<dbReference type="PROSITE" id="PS51192">
    <property type="entry name" value="HELICASE_ATP_BIND_1"/>
    <property type="match status" value="1"/>
</dbReference>
<dbReference type="NCBIfam" id="TIGR01587">
    <property type="entry name" value="cas3_core"/>
    <property type="match status" value="1"/>
</dbReference>
<keyword evidence="5" id="KW-0051">Antiviral defense</keyword>
<gene>
    <name evidence="8" type="primary">cas3</name>
    <name evidence="8" type="ORF">KPL37_16155</name>
</gene>
<dbReference type="SMART" id="SM00487">
    <property type="entry name" value="DEXDc"/>
    <property type="match status" value="1"/>
</dbReference>
<dbReference type="Proteomes" id="UP000776252">
    <property type="component" value="Unassembled WGS sequence"/>
</dbReference>
<dbReference type="Pfam" id="PF00270">
    <property type="entry name" value="DEAD"/>
    <property type="match status" value="1"/>
</dbReference>
<dbReference type="EMBL" id="JAHLDV010000054">
    <property type="protein sequence ID" value="MBU3161252.1"/>
    <property type="molecule type" value="Genomic_DNA"/>
</dbReference>
<evidence type="ECO:0000256" key="4">
    <source>
        <dbReference type="ARBA" id="ARBA00022840"/>
    </source>
</evidence>
<keyword evidence="9" id="KW-1185">Reference proteome</keyword>
<accession>A0ABS6BXB6</accession>
<proteinExistence type="predicted"/>
<feature type="domain" description="Helicase ATP-binding" evidence="6">
    <location>
        <begin position="320"/>
        <end position="524"/>
    </location>
</feature>
<keyword evidence="2" id="KW-0378">Hydrolase</keyword>
<evidence type="ECO:0000259" key="6">
    <source>
        <dbReference type="PROSITE" id="PS51192"/>
    </source>
</evidence>
<reference evidence="8 9" key="1">
    <citation type="submission" date="2021-06" db="EMBL/GenBank/DDBJ databases">
        <title>Clostridia strains as spoilage organisms.</title>
        <authorList>
            <person name="Wambui J."/>
            <person name="Stephan R."/>
            <person name="Stevens M.J.A."/>
        </authorList>
    </citation>
    <scope>NUCLEOTIDE SEQUENCE [LARGE SCALE GENOMIC DNA]</scope>
    <source>
        <strain evidence="8 9">DSM 14204</strain>
    </source>
</reference>
<evidence type="ECO:0000256" key="5">
    <source>
        <dbReference type="ARBA" id="ARBA00023118"/>
    </source>
</evidence>
<keyword evidence="3" id="KW-0347">Helicase</keyword>
<dbReference type="InterPro" id="IPR006483">
    <property type="entry name" value="CRISPR-assoc_Cas3_HD"/>
</dbReference>
<dbReference type="InterPro" id="IPR006474">
    <property type="entry name" value="Helicase_Cas3_CRISPR-ass_core"/>
</dbReference>
<comment type="caution">
    <text evidence="8">The sequence shown here is derived from an EMBL/GenBank/DDBJ whole genome shotgun (WGS) entry which is preliminary data.</text>
</comment>
<protein>
    <submittedName>
        <fullName evidence="8">CRISPR-associated helicase Cas3</fullName>
    </submittedName>
</protein>
<evidence type="ECO:0000259" key="7">
    <source>
        <dbReference type="PROSITE" id="PS51643"/>
    </source>
</evidence>
<dbReference type="PROSITE" id="PS51643">
    <property type="entry name" value="HD_CAS3"/>
    <property type="match status" value="1"/>
</dbReference>
<evidence type="ECO:0000256" key="3">
    <source>
        <dbReference type="ARBA" id="ARBA00022806"/>
    </source>
</evidence>
<sequence>MYFDNIKLFNIKEEVSNLDNIFAHMKDEHTKDEHKEKLVDHMNLAYKYFLNICKEKNLDNVFMNIEKKLLTDLSNEGKAFWKELLCNTIYMHDIGKVNCNFQTRKMKNKKYKDFPNFDSKHSMLSACIYFDYYFKKFIDIKENGDKPILLTFLLLNSYLISKHHGILDNFAGFKDKFIDGFKNYRKIENVKIYKDYKGKLSITPDNITDYMECLEDTIVSFEDEESWKSIDVYIYTKLVFSLLVSGDFYSTSHYQSGKGTQSFGTIDNIEKYYNIYKDRDIYKSTEVYKDYLNGKTKNPFSKGDINEIRTQLFIDSEEALIQHKEENIFYLEAPTGSGKTNTSINLAFKLLENNKNLNKIFYVFPFNTLIEQTKNSLDDIFENNEEIKRQIAVINSVTPIQVDDIEEDNGQIKIKGLKHKIDYNKAILDRQFLHYPIVLTSHVNFFNYLFGNSREEVFPITHIANSVVILDEIQSYKNSIWKEIIIFLKGYCKLLNIKLIIMSATLPKLEKLVGAETKFVNLIENREKYFSDPLFKDRVSLDFSLLDEEDDPRGVLINKVVECTQVEGENILIEFIKKKTALDFFKNLNEIEELKSLGKKIMLITGDDNKIDRNKIINTVKTEKNIILVATQVIEAGVDIDMDIGFKDISILDAEEQFLGRINRSCKKKGSLVYFFNLDDVSSVYKGDRRKDKEITLSTIAMRKILKLKDFEKFYEIVMENLDSDKLRKDSKNIKDFRKNIVAKLEYREITKRMKLIDDDDKVYRVFFNKKIEDDSGLVIIGSEVWDEYKDILQNTDLEYGEKRVRLSRILAKLDYFTYAVNRMTVSYNDILGNIYYIQDGEKYFTDGKFDRGLFNENEKAEIIGW</sequence>
<dbReference type="InterPro" id="IPR014001">
    <property type="entry name" value="Helicase_ATP-bd"/>
</dbReference>
<dbReference type="InterPro" id="IPR054712">
    <property type="entry name" value="Cas3-like_dom"/>
</dbReference>
<evidence type="ECO:0000313" key="8">
    <source>
        <dbReference type="EMBL" id="MBU3161252.1"/>
    </source>
</evidence>
<evidence type="ECO:0000256" key="2">
    <source>
        <dbReference type="ARBA" id="ARBA00022801"/>
    </source>
</evidence>
<dbReference type="NCBIfam" id="TIGR01596">
    <property type="entry name" value="cas3_HD"/>
    <property type="match status" value="1"/>
</dbReference>
<dbReference type="SMART" id="SM00490">
    <property type="entry name" value="HELICc"/>
    <property type="match status" value="1"/>
</dbReference>
<dbReference type="Pfam" id="PF22590">
    <property type="entry name" value="Cas3-like_C_2"/>
    <property type="match status" value="1"/>
</dbReference>
<dbReference type="CDD" id="cd09641">
    <property type="entry name" value="Cas3''_I"/>
    <property type="match status" value="1"/>
</dbReference>